<evidence type="ECO:0000256" key="1">
    <source>
        <dbReference type="SAM" id="Phobius"/>
    </source>
</evidence>
<dbReference type="InterPro" id="IPR032710">
    <property type="entry name" value="NTF2-like_dom_sf"/>
</dbReference>
<feature type="transmembrane region" description="Helical" evidence="1">
    <location>
        <begin position="7"/>
        <end position="32"/>
    </location>
</feature>
<keyword evidence="1" id="KW-1133">Transmembrane helix</keyword>
<dbReference type="Pfam" id="PF00144">
    <property type="entry name" value="Beta-lactamase"/>
    <property type="match status" value="1"/>
</dbReference>
<keyword evidence="3" id="KW-0378">Hydrolase</keyword>
<evidence type="ECO:0000313" key="3">
    <source>
        <dbReference type="EMBL" id="NMM47662.1"/>
    </source>
</evidence>
<keyword evidence="1" id="KW-0812">Transmembrane</keyword>
<dbReference type="PANTHER" id="PTHR43283">
    <property type="entry name" value="BETA-LACTAMASE-RELATED"/>
    <property type="match status" value="1"/>
</dbReference>
<keyword evidence="4" id="KW-1185">Reference proteome</keyword>
<dbReference type="InterPro" id="IPR012338">
    <property type="entry name" value="Beta-lactam/transpept-like"/>
</dbReference>
<dbReference type="Gene3D" id="3.40.710.10">
    <property type="entry name" value="DD-peptidase/beta-lactamase superfamily"/>
    <property type="match status" value="1"/>
</dbReference>
<dbReference type="RefSeq" id="WP_169678278.1">
    <property type="nucleotide sequence ID" value="NZ_JABBNU010000002.1"/>
</dbReference>
<protein>
    <submittedName>
        <fullName evidence="3">Serine hydrolase</fullName>
    </submittedName>
</protein>
<dbReference type="SUPFAM" id="SSF56601">
    <property type="entry name" value="beta-lactamase/transpeptidase-like"/>
    <property type="match status" value="1"/>
</dbReference>
<sequence>MNVKTPVGFLTFLSLNAKLNPASFIVLALFIFNQNLFSQSLSEITKEIVKADSLLFEESFNKCNTDVLYDIIDSDFEFYHDQSGTTYGKEIFIEGIKKNICSLSYRPFRKLLPETNEIHLLKSNGEVYGVLQNGTHEFYAVEENKDPYITSIAEFSHLWIKKESGWQLKRVLSYNHQNPETPTGNAITPVFDDTKSIENWLKENKVPALGMAILQNNTLQKVAVYGELEEGKTAPIDAIFNVASLTKPVITMLTLTLVERGQWNLDEPLYKYWVDPDVKNNPQSKKITTRHILSHQSGFKNWRIENESGMLQFDFEPGKGFNYSGEGFQYLKTAIESKFQTRIEILADSLLFDPLKMNNTQFYWSKSIDENQFAKWHDMNGGQTYETYKNTEANAADDLLTTVEDYGRFAEYILKGANLSTELYQQMITQQNDTENNIKIGLGWEILPKLIGKEYALLHSGRDKGVNTLIMLLPETGEGIVIFTNGDNGKNLFFKLIEEHLSLGKQIVGKAN</sequence>
<dbReference type="InterPro" id="IPR001466">
    <property type="entry name" value="Beta-lactam-related"/>
</dbReference>
<name>A0A848J3B0_9BACT</name>
<dbReference type="AlphaFoldDB" id="A0A848J3B0"/>
<gene>
    <name evidence="3" type="ORF">HH304_04565</name>
</gene>
<evidence type="ECO:0000313" key="4">
    <source>
        <dbReference type="Proteomes" id="UP000559010"/>
    </source>
</evidence>
<evidence type="ECO:0000259" key="2">
    <source>
        <dbReference type="Pfam" id="PF00144"/>
    </source>
</evidence>
<dbReference type="Proteomes" id="UP000559010">
    <property type="component" value="Unassembled WGS sequence"/>
</dbReference>
<organism evidence="3 4">
    <name type="scientific">Marinigracilibium pacificum</name>
    <dbReference type="NCBI Taxonomy" id="2729599"/>
    <lineage>
        <taxon>Bacteria</taxon>
        <taxon>Pseudomonadati</taxon>
        <taxon>Bacteroidota</taxon>
        <taxon>Cytophagia</taxon>
        <taxon>Cytophagales</taxon>
        <taxon>Flammeovirgaceae</taxon>
        <taxon>Marinigracilibium</taxon>
    </lineage>
</organism>
<dbReference type="SUPFAM" id="SSF54427">
    <property type="entry name" value="NTF2-like"/>
    <property type="match status" value="1"/>
</dbReference>
<proteinExistence type="predicted"/>
<dbReference type="EMBL" id="JABBNU010000002">
    <property type="protein sequence ID" value="NMM47662.1"/>
    <property type="molecule type" value="Genomic_DNA"/>
</dbReference>
<comment type="caution">
    <text evidence="3">The sequence shown here is derived from an EMBL/GenBank/DDBJ whole genome shotgun (WGS) entry which is preliminary data.</text>
</comment>
<feature type="domain" description="Beta-lactamase-related" evidence="2">
    <location>
        <begin position="201"/>
        <end position="489"/>
    </location>
</feature>
<dbReference type="InterPro" id="IPR050789">
    <property type="entry name" value="Diverse_Enzym_Activities"/>
</dbReference>
<reference evidence="3 4" key="1">
    <citation type="submission" date="2020-04" db="EMBL/GenBank/DDBJ databases">
        <title>Flammeovirgaceae bacterium KN852 isolated from deep sea.</title>
        <authorList>
            <person name="Zhang D.-C."/>
        </authorList>
    </citation>
    <scope>NUCLEOTIDE SEQUENCE [LARGE SCALE GENOMIC DNA]</scope>
    <source>
        <strain evidence="3 4">KN852</strain>
    </source>
</reference>
<keyword evidence="1" id="KW-0472">Membrane</keyword>
<dbReference type="GO" id="GO:0016787">
    <property type="term" value="F:hydrolase activity"/>
    <property type="evidence" value="ECO:0007669"/>
    <property type="project" value="UniProtKB-KW"/>
</dbReference>
<dbReference type="PANTHER" id="PTHR43283:SF18">
    <property type="match status" value="1"/>
</dbReference>
<accession>A0A848J3B0</accession>